<name>A0ABU9VV43_9CLOT</name>
<comment type="caution">
    <text evidence="16">The sequence shown here is derived from an EMBL/GenBank/DDBJ whole genome shotgun (WGS) entry which is preliminary data.</text>
</comment>
<evidence type="ECO:0000256" key="13">
    <source>
        <dbReference type="SAM" id="Phobius"/>
    </source>
</evidence>
<evidence type="ECO:0000313" key="16">
    <source>
        <dbReference type="EMBL" id="MEN1761043.1"/>
    </source>
</evidence>
<dbReference type="EC" id="2.7.13.3" evidence="3"/>
<evidence type="ECO:0000256" key="9">
    <source>
        <dbReference type="ARBA" id="ARBA00022989"/>
    </source>
</evidence>
<keyword evidence="4" id="KW-1003">Cell membrane</keyword>
<dbReference type="InterPro" id="IPR036097">
    <property type="entry name" value="HisK_dim/P_sf"/>
</dbReference>
<dbReference type="Proteomes" id="UP001407405">
    <property type="component" value="Unassembled WGS sequence"/>
</dbReference>
<dbReference type="Gene3D" id="6.10.340.10">
    <property type="match status" value="1"/>
</dbReference>
<evidence type="ECO:0000313" key="17">
    <source>
        <dbReference type="Proteomes" id="UP001407405"/>
    </source>
</evidence>
<dbReference type="PRINTS" id="PR00344">
    <property type="entry name" value="BCTRLSENSOR"/>
</dbReference>
<comment type="catalytic activity">
    <reaction evidence="1">
        <text>ATP + protein L-histidine = ADP + protein N-phospho-L-histidine.</text>
        <dbReference type="EC" id="2.7.13.3"/>
    </reaction>
</comment>
<dbReference type="SUPFAM" id="SSF55874">
    <property type="entry name" value="ATPase domain of HSP90 chaperone/DNA topoisomerase II/histidine kinase"/>
    <property type="match status" value="1"/>
</dbReference>
<evidence type="ECO:0000256" key="5">
    <source>
        <dbReference type="ARBA" id="ARBA00022553"/>
    </source>
</evidence>
<feature type="domain" description="Histidine kinase" evidence="14">
    <location>
        <begin position="318"/>
        <end position="554"/>
    </location>
</feature>
<dbReference type="InterPro" id="IPR005467">
    <property type="entry name" value="His_kinase_dom"/>
</dbReference>
<feature type="domain" description="HAMP" evidence="15">
    <location>
        <begin position="240"/>
        <end position="296"/>
    </location>
</feature>
<dbReference type="InterPro" id="IPR004358">
    <property type="entry name" value="Sig_transdc_His_kin-like_C"/>
</dbReference>
<dbReference type="SMART" id="SM01049">
    <property type="entry name" value="Cache_2"/>
    <property type="match status" value="1"/>
</dbReference>
<evidence type="ECO:0000256" key="10">
    <source>
        <dbReference type="ARBA" id="ARBA00023012"/>
    </source>
</evidence>
<dbReference type="InterPro" id="IPR036890">
    <property type="entry name" value="HATPase_C_sf"/>
</dbReference>
<dbReference type="PROSITE" id="PS50109">
    <property type="entry name" value="HIS_KIN"/>
    <property type="match status" value="1"/>
</dbReference>
<keyword evidence="9 13" id="KW-1133">Transmembrane helix</keyword>
<keyword evidence="11 13" id="KW-0472">Membrane</keyword>
<evidence type="ECO:0000256" key="11">
    <source>
        <dbReference type="ARBA" id="ARBA00023136"/>
    </source>
</evidence>
<dbReference type="Gene3D" id="1.10.287.130">
    <property type="match status" value="1"/>
</dbReference>
<dbReference type="SMART" id="SM00387">
    <property type="entry name" value="HATPase_c"/>
    <property type="match status" value="1"/>
</dbReference>
<dbReference type="Gene3D" id="3.30.450.20">
    <property type="entry name" value="PAS domain"/>
    <property type="match status" value="1"/>
</dbReference>
<keyword evidence="6" id="KW-0808">Transferase</keyword>
<evidence type="ECO:0000259" key="15">
    <source>
        <dbReference type="PROSITE" id="PS50885"/>
    </source>
</evidence>
<dbReference type="InterPro" id="IPR003661">
    <property type="entry name" value="HisK_dim/P_dom"/>
</dbReference>
<dbReference type="RefSeq" id="WP_343186361.1">
    <property type="nucleotide sequence ID" value="NZ_JBCITM010000011.1"/>
</dbReference>
<dbReference type="SUPFAM" id="SSF47384">
    <property type="entry name" value="Homodimeric domain of signal transducing histidine kinase"/>
    <property type="match status" value="1"/>
</dbReference>
<keyword evidence="8" id="KW-0418">Kinase</keyword>
<evidence type="ECO:0000256" key="3">
    <source>
        <dbReference type="ARBA" id="ARBA00012438"/>
    </source>
</evidence>
<dbReference type="InterPro" id="IPR033480">
    <property type="entry name" value="sCache_2"/>
</dbReference>
<evidence type="ECO:0000256" key="7">
    <source>
        <dbReference type="ARBA" id="ARBA00022692"/>
    </source>
</evidence>
<keyword evidence="12" id="KW-0175">Coiled coil</keyword>
<dbReference type="PANTHER" id="PTHR42878:SF15">
    <property type="entry name" value="BACTERIOPHYTOCHROME"/>
    <property type="match status" value="1"/>
</dbReference>
<comment type="subcellular location">
    <subcellularLocation>
        <location evidence="2">Cell membrane</location>
        <topology evidence="2">Multi-pass membrane protein</topology>
    </subcellularLocation>
</comment>
<reference evidence="16 17" key="1">
    <citation type="submission" date="2024-04" db="EMBL/GenBank/DDBJ databases">
        <title>Genome sequencing and metabolic network reconstruction of aminoacids and betaine degradation by Anoxynatronum sibiricum.</title>
        <authorList>
            <person name="Detkova E.N."/>
            <person name="Boltjanskaja Y.V."/>
            <person name="Mardanov A.V."/>
            <person name="Kevbrin V."/>
        </authorList>
    </citation>
    <scope>NUCLEOTIDE SEQUENCE [LARGE SCALE GENOMIC DNA]</scope>
    <source>
        <strain evidence="16 17">Z-7981</strain>
    </source>
</reference>
<keyword evidence="5" id="KW-0597">Phosphoprotein</keyword>
<sequence>MSNYLRLNSFSKQLLVMILSISFFALLLISGASIHRSVDLNERAINELEKSLYQEVDKQTKAQVTSVIAMLDEINRKILKGELTDSEGQQLAADLIREMRYTDASSQYDGYFWVDTTEGINVVLYGSPSEGNNRMDFQDQSGRFIVQEMIQTAVHGNGYEEYFFPRLGGDEPLPKRSYAGYFEPFNWVIGTGAYVDDIEYLIAEKRELFHEELMMDVMQSVLFLAVILILVTFVSLKATRRITHPVMHISQELGKVASGDYANINIPNQFLQRQDEIGKLSDSVMLMTRQREHEELELKRLNLELSGKNDELEQIIYVASHDLRSPLVNVQGFSQELGFAFDELREHLSSTANSDQSHHGSTQLETLLHEEIPECLTFINSSTQKMDLLLKGLLKYSRTGRQGIQMAEVDMTELIHEQLNSQEYIISQHHIKVTIGELPNVFGDKMLVGQLFFNLIDNAIKYRHSDRPSHVHIAGHRSENSVEYLVEDNGIGFSSHYYQKVFDIFHRLHPNHAAGEGLGLSIVKKILSIHQGQIHVSSTPGEGSQFRIILPFPENPNNDSV</sequence>
<evidence type="ECO:0000256" key="8">
    <source>
        <dbReference type="ARBA" id="ARBA00022777"/>
    </source>
</evidence>
<dbReference type="CDD" id="cd00082">
    <property type="entry name" value="HisKA"/>
    <property type="match status" value="1"/>
</dbReference>
<dbReference type="Gene3D" id="3.30.565.10">
    <property type="entry name" value="Histidine kinase-like ATPase, C-terminal domain"/>
    <property type="match status" value="1"/>
</dbReference>
<evidence type="ECO:0000256" key="6">
    <source>
        <dbReference type="ARBA" id="ARBA00022679"/>
    </source>
</evidence>
<dbReference type="InterPro" id="IPR003594">
    <property type="entry name" value="HATPase_dom"/>
</dbReference>
<proteinExistence type="predicted"/>
<dbReference type="Pfam" id="PF17200">
    <property type="entry name" value="sCache_2"/>
    <property type="match status" value="1"/>
</dbReference>
<gene>
    <name evidence="16" type="ORF">AAIG11_11185</name>
</gene>
<organism evidence="16 17">
    <name type="scientific">Anoxynatronum sibiricum</name>
    <dbReference type="NCBI Taxonomy" id="210623"/>
    <lineage>
        <taxon>Bacteria</taxon>
        <taxon>Bacillati</taxon>
        <taxon>Bacillota</taxon>
        <taxon>Clostridia</taxon>
        <taxon>Eubacteriales</taxon>
        <taxon>Clostridiaceae</taxon>
        <taxon>Anoxynatronum</taxon>
    </lineage>
</organism>
<feature type="transmembrane region" description="Helical" evidence="13">
    <location>
        <begin position="213"/>
        <end position="236"/>
    </location>
</feature>
<evidence type="ECO:0000256" key="1">
    <source>
        <dbReference type="ARBA" id="ARBA00000085"/>
    </source>
</evidence>
<dbReference type="EMBL" id="JBCITM010000011">
    <property type="protein sequence ID" value="MEN1761043.1"/>
    <property type="molecule type" value="Genomic_DNA"/>
</dbReference>
<dbReference type="PROSITE" id="PS50885">
    <property type="entry name" value="HAMP"/>
    <property type="match status" value="1"/>
</dbReference>
<dbReference type="PANTHER" id="PTHR42878">
    <property type="entry name" value="TWO-COMPONENT HISTIDINE KINASE"/>
    <property type="match status" value="1"/>
</dbReference>
<evidence type="ECO:0000259" key="14">
    <source>
        <dbReference type="PROSITE" id="PS50109"/>
    </source>
</evidence>
<keyword evidence="17" id="KW-1185">Reference proteome</keyword>
<keyword evidence="7 13" id="KW-0812">Transmembrane</keyword>
<protein>
    <recommendedName>
        <fullName evidence="3">histidine kinase</fullName>
        <ecNumber evidence="3">2.7.13.3</ecNumber>
    </recommendedName>
</protein>
<dbReference type="InterPro" id="IPR003660">
    <property type="entry name" value="HAMP_dom"/>
</dbReference>
<evidence type="ECO:0000256" key="4">
    <source>
        <dbReference type="ARBA" id="ARBA00022475"/>
    </source>
</evidence>
<feature type="coiled-coil region" evidence="12">
    <location>
        <begin position="284"/>
        <end position="311"/>
    </location>
</feature>
<evidence type="ECO:0000256" key="2">
    <source>
        <dbReference type="ARBA" id="ARBA00004651"/>
    </source>
</evidence>
<evidence type="ECO:0000256" key="12">
    <source>
        <dbReference type="SAM" id="Coils"/>
    </source>
</evidence>
<keyword evidence="10" id="KW-0902">Two-component regulatory system</keyword>
<dbReference type="InterPro" id="IPR050351">
    <property type="entry name" value="BphY/WalK/GraS-like"/>
</dbReference>
<feature type="transmembrane region" description="Helical" evidence="13">
    <location>
        <begin position="14"/>
        <end position="34"/>
    </location>
</feature>
<accession>A0ABU9VV43</accession>
<dbReference type="Pfam" id="PF02518">
    <property type="entry name" value="HATPase_c"/>
    <property type="match status" value="1"/>
</dbReference>